<sequence>MHIYASCGVWKFDPCKGWRFAFDKEKGCRVLAVELKSSFEDLRTTTFENFGIDQNDVVLELSYLPMELIRSVFKDKFDPPTPGSATKFVPCSSKRNPVSSSIKLALTLSSASLPVRVPNSTTMTDSAISDHDLRPSASSILRTNKDSCSQATFPSDGIPIDELSSDVSITDGMLGTTEDKFGMRDELEPEDDELNPTSPRHGSIDYGKLGTESDKLEPRNELGTDELETEAEIDPTNGKLVPSAPRSHSFINKEPEATTGDELGATMNETSRGELGAAINGFKATGDELGSAVDELGTTEDKIGTSIDELFSSPAPPSTSSASLNELRTTIDELFSSSTLPSNELSLFSPHHRPRPNNPSFKRAQPFFPTPQTTSRPSRRARTTHKTQADLKTSRAPHFLYLKKKEEKSNEKKLADLKTSSSRPHTLKFIITNDQKIPEEFTKIQHLANCGRGGWTIVGDGLSTDPLRAKPKIRPGPLSNN</sequence>
<proteinExistence type="predicted"/>
<comment type="caution">
    <text evidence="2">The sequence shown here is derived from an EMBL/GenBank/DDBJ whole genome shotgun (WGS) entry which is preliminary data.</text>
</comment>
<feature type="region of interest" description="Disordered" evidence="1">
    <location>
        <begin position="345"/>
        <end position="390"/>
    </location>
</feature>
<feature type="compositionally biased region" description="Basic and acidic residues" evidence="1">
    <location>
        <begin position="211"/>
        <end position="220"/>
    </location>
</feature>
<feature type="region of interest" description="Disordered" evidence="1">
    <location>
        <begin position="188"/>
        <end position="220"/>
    </location>
</feature>
<feature type="compositionally biased region" description="Low complexity" evidence="1">
    <location>
        <begin position="363"/>
        <end position="376"/>
    </location>
</feature>
<feature type="region of interest" description="Disordered" evidence="1">
    <location>
        <begin position="462"/>
        <end position="481"/>
    </location>
</feature>
<accession>A0ABQ7BD51</accession>
<reference evidence="2 3" key="1">
    <citation type="journal article" date="2020" name="BMC Genomics">
        <title>Intraspecific diversification of the crop wild relative Brassica cretica Lam. using demographic model selection.</title>
        <authorList>
            <person name="Kioukis A."/>
            <person name="Michalopoulou V.A."/>
            <person name="Briers L."/>
            <person name="Pirintsos S."/>
            <person name="Studholme D.J."/>
            <person name="Pavlidis P."/>
            <person name="Sarris P.F."/>
        </authorList>
    </citation>
    <scope>NUCLEOTIDE SEQUENCE [LARGE SCALE GENOMIC DNA]</scope>
    <source>
        <strain evidence="3">cv. PFS-1207/04</strain>
    </source>
</reference>
<evidence type="ECO:0000313" key="2">
    <source>
        <dbReference type="EMBL" id="KAF3530222.1"/>
    </source>
</evidence>
<feature type="region of interest" description="Disordered" evidence="1">
    <location>
        <begin position="235"/>
        <end position="266"/>
    </location>
</feature>
<keyword evidence="3" id="KW-1185">Reference proteome</keyword>
<dbReference type="Proteomes" id="UP000266723">
    <property type="component" value="Unassembled WGS sequence"/>
</dbReference>
<gene>
    <name evidence="2" type="ORF">DY000_02041319</name>
</gene>
<protein>
    <submittedName>
        <fullName evidence="2">Uncharacterized protein</fullName>
    </submittedName>
</protein>
<name>A0ABQ7BD51_BRACR</name>
<dbReference type="EMBL" id="QGKV02001507">
    <property type="protein sequence ID" value="KAF3530222.1"/>
    <property type="molecule type" value="Genomic_DNA"/>
</dbReference>
<organism evidence="2 3">
    <name type="scientific">Brassica cretica</name>
    <name type="common">Mustard</name>
    <dbReference type="NCBI Taxonomy" id="69181"/>
    <lineage>
        <taxon>Eukaryota</taxon>
        <taxon>Viridiplantae</taxon>
        <taxon>Streptophyta</taxon>
        <taxon>Embryophyta</taxon>
        <taxon>Tracheophyta</taxon>
        <taxon>Spermatophyta</taxon>
        <taxon>Magnoliopsida</taxon>
        <taxon>eudicotyledons</taxon>
        <taxon>Gunneridae</taxon>
        <taxon>Pentapetalae</taxon>
        <taxon>rosids</taxon>
        <taxon>malvids</taxon>
        <taxon>Brassicales</taxon>
        <taxon>Brassicaceae</taxon>
        <taxon>Brassiceae</taxon>
        <taxon>Brassica</taxon>
    </lineage>
</organism>
<evidence type="ECO:0000256" key="1">
    <source>
        <dbReference type="SAM" id="MobiDB-lite"/>
    </source>
</evidence>
<evidence type="ECO:0000313" key="3">
    <source>
        <dbReference type="Proteomes" id="UP000266723"/>
    </source>
</evidence>